<evidence type="ECO:0000256" key="1">
    <source>
        <dbReference type="ARBA" id="ARBA00000085"/>
    </source>
</evidence>
<dbReference type="SUPFAM" id="SSF47384">
    <property type="entry name" value="Homodimeric domain of signal transducing histidine kinase"/>
    <property type="match status" value="1"/>
</dbReference>
<dbReference type="InterPro" id="IPR003661">
    <property type="entry name" value="HisK_dim/P_dom"/>
</dbReference>
<dbReference type="GO" id="GO:0005524">
    <property type="term" value="F:ATP binding"/>
    <property type="evidence" value="ECO:0007669"/>
    <property type="project" value="UniProtKB-KW"/>
</dbReference>
<dbReference type="Pfam" id="PF02518">
    <property type="entry name" value="HATPase_c"/>
    <property type="match status" value="1"/>
</dbReference>
<evidence type="ECO:0000313" key="17">
    <source>
        <dbReference type="EMBL" id="ACZ01923.1"/>
    </source>
</evidence>
<gene>
    <name evidence="17" type="ordered locus">Smon_1491</name>
</gene>
<dbReference type="CDD" id="cd06225">
    <property type="entry name" value="HAMP"/>
    <property type="match status" value="1"/>
</dbReference>
<dbReference type="KEGG" id="smf:Smon_1491"/>
<keyword evidence="11 14" id="KW-1133">Transmembrane helix</keyword>
<dbReference type="InterPro" id="IPR036890">
    <property type="entry name" value="HATPase_C_sf"/>
</dbReference>
<dbReference type="eggNOG" id="COG2770">
    <property type="taxonomic scope" value="Bacteria"/>
</dbReference>
<dbReference type="GO" id="GO:0005886">
    <property type="term" value="C:plasma membrane"/>
    <property type="evidence" value="ECO:0007669"/>
    <property type="project" value="UniProtKB-SubCell"/>
</dbReference>
<evidence type="ECO:0000256" key="13">
    <source>
        <dbReference type="ARBA" id="ARBA00023136"/>
    </source>
</evidence>
<evidence type="ECO:0000256" key="5">
    <source>
        <dbReference type="ARBA" id="ARBA00022553"/>
    </source>
</evidence>
<evidence type="ECO:0000256" key="8">
    <source>
        <dbReference type="ARBA" id="ARBA00022741"/>
    </source>
</evidence>
<dbReference type="InterPro" id="IPR005467">
    <property type="entry name" value="His_kinase_dom"/>
</dbReference>
<dbReference type="PANTHER" id="PTHR45528:SF1">
    <property type="entry name" value="SENSOR HISTIDINE KINASE CPXA"/>
    <property type="match status" value="1"/>
</dbReference>
<evidence type="ECO:0000256" key="12">
    <source>
        <dbReference type="ARBA" id="ARBA00023012"/>
    </source>
</evidence>
<keyword evidence="7 14" id="KW-0812">Transmembrane</keyword>
<dbReference type="HOGENOM" id="CLU_000445_89_6_0"/>
<dbReference type="InterPro" id="IPR003660">
    <property type="entry name" value="HAMP_dom"/>
</dbReference>
<keyword evidence="5" id="KW-0597">Phosphoprotein</keyword>
<protein>
    <recommendedName>
        <fullName evidence="3">histidine kinase</fullName>
        <ecNumber evidence="3">2.7.13.3</ecNumber>
    </recommendedName>
</protein>
<keyword evidence="9 17" id="KW-0418">Kinase</keyword>
<keyword evidence="8" id="KW-0547">Nucleotide-binding</keyword>
<evidence type="ECO:0000256" key="2">
    <source>
        <dbReference type="ARBA" id="ARBA00004651"/>
    </source>
</evidence>
<dbReference type="CDD" id="cd00075">
    <property type="entry name" value="HATPase"/>
    <property type="match status" value="1"/>
</dbReference>
<keyword evidence="6" id="KW-0808">Transferase</keyword>
<dbReference type="InterPro" id="IPR003594">
    <property type="entry name" value="HATPase_dom"/>
</dbReference>
<dbReference type="eggNOG" id="COG0642">
    <property type="taxonomic scope" value="Bacteria"/>
</dbReference>
<evidence type="ECO:0000313" key="18">
    <source>
        <dbReference type="Proteomes" id="UP000002072"/>
    </source>
</evidence>
<sequence length="444" mass="51450">MWLKKMRTKFQRHIPITLKVTLWYSSFILLLMISSIILTLILSSSLGMSVSQQQLKKSVDDVAKYPEKFESFESGIFYINYDNSGEILAGKYPLGFNLKLKLEENSIRLYEKNDYQFYYYDSKIKNSNYWIRGVYPINHLAQDRDRTMAIIFIFSPIFFLIVVLGGKEILKRGFIPVKQISKTALDITKSQDFSKRIEIEEGSDEIHKMAKTFNTMFDSIEASYIREKQFNSNVSHELKTPISVILAESSYSLEHVNNLEEAKESFEVIKRQSKKMSELISQIMMLSKIENTYNLELVDLNLSTLVDNTLIDNSIIFKERNINLNKDIQKDIIISGNKIMLERMLDNLIDNAIKFTKDNVSVNLFKNDNKVVLEIIDNGMGISEKNIDFIFNRFYQENVSRNKGKNQGSGLGLSLVKEIVKLHHAEIKVESLPKNYTKFTVSFN</sequence>
<evidence type="ECO:0000256" key="6">
    <source>
        <dbReference type="ARBA" id="ARBA00022679"/>
    </source>
</evidence>
<dbReference type="GO" id="GO:0000155">
    <property type="term" value="F:phosphorelay sensor kinase activity"/>
    <property type="evidence" value="ECO:0007669"/>
    <property type="project" value="InterPro"/>
</dbReference>
<dbReference type="InterPro" id="IPR036097">
    <property type="entry name" value="HisK_dim/P_sf"/>
</dbReference>
<organism evidence="17 18">
    <name type="scientific">Streptobacillus moniliformis (strain ATCC 14647 / DSM 12112 / NCTC 10651 / 9901)</name>
    <dbReference type="NCBI Taxonomy" id="519441"/>
    <lineage>
        <taxon>Bacteria</taxon>
        <taxon>Fusobacteriati</taxon>
        <taxon>Fusobacteriota</taxon>
        <taxon>Fusobacteriia</taxon>
        <taxon>Fusobacteriales</taxon>
        <taxon>Leptotrichiaceae</taxon>
        <taxon>Streptobacillus</taxon>
    </lineage>
</organism>
<dbReference type="InterPro" id="IPR004358">
    <property type="entry name" value="Sig_transdc_His_kin-like_C"/>
</dbReference>
<dbReference type="PANTHER" id="PTHR45528">
    <property type="entry name" value="SENSOR HISTIDINE KINASE CPXA"/>
    <property type="match status" value="1"/>
</dbReference>
<dbReference type="STRING" id="519441.Smon_1491"/>
<dbReference type="Gene3D" id="1.10.287.130">
    <property type="match status" value="1"/>
</dbReference>
<name>D1AW13_STRM9</name>
<keyword evidence="13 14" id="KW-0472">Membrane</keyword>
<dbReference type="OrthoDB" id="9813151at2"/>
<feature type="transmembrane region" description="Helical" evidence="14">
    <location>
        <begin position="21"/>
        <end position="42"/>
    </location>
</feature>
<dbReference type="RefSeq" id="WP_012859469.1">
    <property type="nucleotide sequence ID" value="NC_013515.1"/>
</dbReference>
<dbReference type="SUPFAM" id="SSF158472">
    <property type="entry name" value="HAMP domain-like"/>
    <property type="match status" value="1"/>
</dbReference>
<comment type="subcellular location">
    <subcellularLocation>
        <location evidence="2">Cell membrane</location>
        <topology evidence="2">Multi-pass membrane protein</topology>
    </subcellularLocation>
</comment>
<feature type="domain" description="Histidine kinase" evidence="15">
    <location>
        <begin position="233"/>
        <end position="444"/>
    </location>
</feature>
<keyword evidence="18" id="KW-1185">Reference proteome</keyword>
<dbReference type="PROSITE" id="PS50109">
    <property type="entry name" value="HIS_KIN"/>
    <property type="match status" value="1"/>
</dbReference>
<proteinExistence type="predicted"/>
<dbReference type="Pfam" id="PF00512">
    <property type="entry name" value="HisKA"/>
    <property type="match status" value="1"/>
</dbReference>
<keyword evidence="12" id="KW-0902">Two-component regulatory system</keyword>
<dbReference type="SUPFAM" id="SSF55874">
    <property type="entry name" value="ATPase domain of HSP90 chaperone/DNA topoisomerase II/histidine kinase"/>
    <property type="match status" value="1"/>
</dbReference>
<dbReference type="SMART" id="SM00304">
    <property type="entry name" value="HAMP"/>
    <property type="match status" value="1"/>
</dbReference>
<dbReference type="PROSITE" id="PS50885">
    <property type="entry name" value="HAMP"/>
    <property type="match status" value="1"/>
</dbReference>
<dbReference type="Proteomes" id="UP000002072">
    <property type="component" value="Chromosome"/>
</dbReference>
<dbReference type="SMART" id="SM00387">
    <property type="entry name" value="HATPase_c"/>
    <property type="match status" value="1"/>
</dbReference>
<comment type="catalytic activity">
    <reaction evidence="1">
        <text>ATP + protein L-histidine = ADP + protein N-phospho-L-histidine.</text>
        <dbReference type="EC" id="2.7.13.3"/>
    </reaction>
</comment>
<dbReference type="Gene3D" id="3.30.565.10">
    <property type="entry name" value="Histidine kinase-like ATPase, C-terminal domain"/>
    <property type="match status" value="1"/>
</dbReference>
<dbReference type="SMART" id="SM00388">
    <property type="entry name" value="HisKA"/>
    <property type="match status" value="1"/>
</dbReference>
<dbReference type="EMBL" id="CP001779">
    <property type="protein sequence ID" value="ACZ01923.1"/>
    <property type="molecule type" value="Genomic_DNA"/>
</dbReference>
<evidence type="ECO:0000256" key="11">
    <source>
        <dbReference type="ARBA" id="ARBA00022989"/>
    </source>
</evidence>
<dbReference type="Pfam" id="PF00672">
    <property type="entry name" value="HAMP"/>
    <property type="match status" value="1"/>
</dbReference>
<evidence type="ECO:0000256" key="3">
    <source>
        <dbReference type="ARBA" id="ARBA00012438"/>
    </source>
</evidence>
<dbReference type="PRINTS" id="PR00344">
    <property type="entry name" value="BCTRLSENSOR"/>
</dbReference>
<evidence type="ECO:0000256" key="7">
    <source>
        <dbReference type="ARBA" id="ARBA00022692"/>
    </source>
</evidence>
<feature type="transmembrane region" description="Helical" evidence="14">
    <location>
        <begin position="148"/>
        <end position="166"/>
    </location>
</feature>
<evidence type="ECO:0000256" key="9">
    <source>
        <dbReference type="ARBA" id="ARBA00022777"/>
    </source>
</evidence>
<reference evidence="17 18" key="1">
    <citation type="journal article" date="2009" name="Stand. Genomic Sci.">
        <title>Complete genome sequence of Streptobacillus moniliformis type strain (9901T).</title>
        <authorList>
            <person name="Nolan M."/>
            <person name="Gronow S."/>
            <person name="Lapidus A."/>
            <person name="Ivanova N."/>
            <person name="Copeland A."/>
            <person name="Lucas S."/>
            <person name="Del Rio T.G."/>
            <person name="Chen F."/>
            <person name="Tice H."/>
            <person name="Pitluck S."/>
            <person name="Cheng J.F."/>
            <person name="Sims D."/>
            <person name="Meincke L."/>
            <person name="Bruce D."/>
            <person name="Goodwin L."/>
            <person name="Brettin T."/>
            <person name="Han C."/>
            <person name="Detter J.C."/>
            <person name="Ovchinikova G."/>
            <person name="Pati A."/>
            <person name="Mavromatis K."/>
            <person name="Mikhailova N."/>
            <person name="Chen A."/>
            <person name="Palaniappan K."/>
            <person name="Land M."/>
            <person name="Hauser L."/>
            <person name="Chang Y.J."/>
            <person name="Jeffries C.D."/>
            <person name="Rohde M."/>
            <person name="Sproer C."/>
            <person name="Goker M."/>
            <person name="Bristow J."/>
            <person name="Eisen J.A."/>
            <person name="Markowitz V."/>
            <person name="Hugenholtz P."/>
            <person name="Kyrpides N.C."/>
            <person name="Klenk H.P."/>
            <person name="Chain P."/>
        </authorList>
    </citation>
    <scope>NUCLEOTIDE SEQUENCE [LARGE SCALE GENOMIC DNA]</scope>
    <source>
        <strain evidence="18">ATCC 14647 / DSM 12112 / NCTC 10651 / 9901</strain>
    </source>
</reference>
<dbReference type="InterPro" id="IPR050398">
    <property type="entry name" value="HssS/ArlS-like"/>
</dbReference>
<dbReference type="CDD" id="cd00082">
    <property type="entry name" value="HisKA"/>
    <property type="match status" value="1"/>
</dbReference>
<dbReference type="AlphaFoldDB" id="D1AW13"/>
<dbReference type="GeneID" id="29672943"/>
<evidence type="ECO:0000259" key="15">
    <source>
        <dbReference type="PROSITE" id="PS50109"/>
    </source>
</evidence>
<keyword evidence="4" id="KW-1003">Cell membrane</keyword>
<evidence type="ECO:0000256" key="10">
    <source>
        <dbReference type="ARBA" id="ARBA00022840"/>
    </source>
</evidence>
<evidence type="ECO:0000259" key="16">
    <source>
        <dbReference type="PROSITE" id="PS50885"/>
    </source>
</evidence>
<accession>D1AW13</accession>
<feature type="domain" description="HAMP" evidence="16">
    <location>
        <begin position="171"/>
        <end position="225"/>
    </location>
</feature>
<evidence type="ECO:0000256" key="4">
    <source>
        <dbReference type="ARBA" id="ARBA00022475"/>
    </source>
</evidence>
<keyword evidence="10" id="KW-0067">ATP-binding</keyword>
<evidence type="ECO:0000256" key="14">
    <source>
        <dbReference type="SAM" id="Phobius"/>
    </source>
</evidence>
<dbReference type="EC" id="2.7.13.3" evidence="3"/>
<dbReference type="Gene3D" id="6.10.340.10">
    <property type="match status" value="1"/>
</dbReference>